<dbReference type="RefSeq" id="WP_143184005.1">
    <property type="nucleotide sequence ID" value="NZ_FQYR01000004.1"/>
</dbReference>
<gene>
    <name evidence="1" type="ORF">SAMN02745181_2411</name>
</gene>
<dbReference type="PANTHER" id="PTHR10151">
    <property type="entry name" value="ECTONUCLEOTIDE PYROPHOSPHATASE/PHOSPHODIESTERASE"/>
    <property type="match status" value="1"/>
</dbReference>
<dbReference type="Proteomes" id="UP000184510">
    <property type="component" value="Unassembled WGS sequence"/>
</dbReference>
<dbReference type="InterPro" id="IPR017850">
    <property type="entry name" value="Alkaline_phosphatase_core_sf"/>
</dbReference>
<evidence type="ECO:0000313" key="1">
    <source>
        <dbReference type="EMBL" id="SHJ71218.1"/>
    </source>
</evidence>
<dbReference type="EMBL" id="FQYR01000004">
    <property type="protein sequence ID" value="SHJ71218.1"/>
    <property type="molecule type" value="Genomic_DNA"/>
</dbReference>
<dbReference type="InParanoid" id="A0A1M6LJB3"/>
<name>A0A1M6LJB3_9BACT</name>
<dbReference type="SUPFAM" id="SSF53649">
    <property type="entry name" value="Alkaline phosphatase-like"/>
    <property type="match status" value="1"/>
</dbReference>
<dbReference type="GO" id="GO:0016787">
    <property type="term" value="F:hydrolase activity"/>
    <property type="evidence" value="ECO:0007669"/>
    <property type="project" value="UniProtKB-ARBA"/>
</dbReference>
<dbReference type="OrthoDB" id="8580666at2"/>
<dbReference type="InterPro" id="IPR002591">
    <property type="entry name" value="Phosphodiest/P_Trfase"/>
</dbReference>
<evidence type="ECO:0000313" key="2">
    <source>
        <dbReference type="Proteomes" id="UP000184510"/>
    </source>
</evidence>
<dbReference type="STRING" id="1123071.SAMN02745181_2411"/>
<dbReference type="Pfam" id="PF01663">
    <property type="entry name" value="Phosphodiest"/>
    <property type="match status" value="1"/>
</dbReference>
<keyword evidence="2" id="KW-1185">Reference proteome</keyword>
<proteinExistence type="predicted"/>
<dbReference type="PANTHER" id="PTHR10151:SF120">
    <property type="entry name" value="BIS(5'-ADENOSYL)-TRIPHOSPHATASE"/>
    <property type="match status" value="1"/>
</dbReference>
<accession>A0A1M6LJB3</accession>
<dbReference type="Gene3D" id="3.40.720.10">
    <property type="entry name" value="Alkaline Phosphatase, subunit A"/>
    <property type="match status" value="1"/>
</dbReference>
<dbReference type="CDD" id="cd16018">
    <property type="entry name" value="Enpp"/>
    <property type="match status" value="1"/>
</dbReference>
<dbReference type="AlphaFoldDB" id="A0A1M6LJB3"/>
<organism evidence="1 2">
    <name type="scientific">Rubritalea squalenifaciens DSM 18772</name>
    <dbReference type="NCBI Taxonomy" id="1123071"/>
    <lineage>
        <taxon>Bacteria</taxon>
        <taxon>Pseudomonadati</taxon>
        <taxon>Verrucomicrobiota</taxon>
        <taxon>Verrucomicrobiia</taxon>
        <taxon>Verrucomicrobiales</taxon>
        <taxon>Rubritaleaceae</taxon>
        <taxon>Rubritalea</taxon>
    </lineage>
</organism>
<reference evidence="1 2" key="1">
    <citation type="submission" date="2016-11" db="EMBL/GenBank/DDBJ databases">
        <authorList>
            <person name="Jaros S."/>
            <person name="Januszkiewicz K."/>
            <person name="Wedrychowicz H."/>
        </authorList>
    </citation>
    <scope>NUCLEOTIDE SEQUENCE [LARGE SCALE GENOMIC DNA]</scope>
    <source>
        <strain evidence="1 2">DSM 18772</strain>
    </source>
</reference>
<sequence>MNRVAVINVVGLTKSQLGEDTPRLNAFVEKCTLSAFPPAFPAVTCTAQSSYVTGRSEAEHGIVGNGWYDREAAEHKFWKQSNHIVKGEKVWDVLRRELPGFTCAKLFWWYNMYSTADWSITPRPMYPADGRKVFDVYTQPMDMREEIKADLGEFPFPTFWGPMAGIPCSEWIANSARWVERKHQPTLSLVYLPHLDYGLQKYGPGAPEMKKELQDIDRVAGELIEYYEQRGIEVILLSEYGISKVSKPIHLNRIFREKGWITIKDELGLEQLDCGASKVFAIADHQVAHVYLNDMSLLEEVKKTLLEVGGVEEVRMGKELWGEGTPGAERGGDLVAVSEEDAWFTYYYWTDDAVAPDYARCIDIHRKPGYDPVELFFDPAIKNPKVKAAKFLLKKKLGFRGLLDVIPLDASLVKGSHGRDKVREDEMPILASAKHGEITKAEDVFQVILDSVRG</sequence>
<protein>
    <submittedName>
        <fullName evidence="1">Predicted pyrophosphatase or phosphodiesterase, AlkP superfamily</fullName>
    </submittedName>
</protein>